<dbReference type="EMBL" id="BOPG01000078">
    <property type="protein sequence ID" value="GIJ62446.1"/>
    <property type="molecule type" value="Genomic_DNA"/>
</dbReference>
<evidence type="ECO:0000313" key="2">
    <source>
        <dbReference type="Proteomes" id="UP000612585"/>
    </source>
</evidence>
<keyword evidence="2" id="KW-1185">Reference proteome</keyword>
<proteinExistence type="predicted"/>
<gene>
    <name evidence="1" type="ORF">Vau01_099620</name>
</gene>
<reference evidence="1" key="1">
    <citation type="submission" date="2021-01" db="EMBL/GenBank/DDBJ databases">
        <title>Whole genome shotgun sequence of Virgisporangium aurantiacum NBRC 16421.</title>
        <authorList>
            <person name="Komaki H."/>
            <person name="Tamura T."/>
        </authorList>
    </citation>
    <scope>NUCLEOTIDE SEQUENCE</scope>
    <source>
        <strain evidence="1">NBRC 16421</strain>
    </source>
</reference>
<organism evidence="1 2">
    <name type="scientific">Virgisporangium aurantiacum</name>
    <dbReference type="NCBI Taxonomy" id="175570"/>
    <lineage>
        <taxon>Bacteria</taxon>
        <taxon>Bacillati</taxon>
        <taxon>Actinomycetota</taxon>
        <taxon>Actinomycetes</taxon>
        <taxon>Micromonosporales</taxon>
        <taxon>Micromonosporaceae</taxon>
        <taxon>Virgisporangium</taxon>
    </lineage>
</organism>
<dbReference type="Proteomes" id="UP000612585">
    <property type="component" value="Unassembled WGS sequence"/>
</dbReference>
<protein>
    <submittedName>
        <fullName evidence="1">Uncharacterized protein</fullName>
    </submittedName>
</protein>
<name>A0A8J3ZEH8_9ACTN</name>
<evidence type="ECO:0000313" key="1">
    <source>
        <dbReference type="EMBL" id="GIJ62446.1"/>
    </source>
</evidence>
<sequence>MPNIEVDDAFMGQVEKTLRQLGVDIAASPHGPLANFTVKAGGKNFLLGLAVTERVKSMTQAVDSTLTQLSSTATNRANQISLYRIVTDDAESLNDTSAQDFLRDAPNWVQANATTK</sequence>
<dbReference type="RefSeq" id="WP_204008106.1">
    <property type="nucleotide sequence ID" value="NZ_BOPG01000078.1"/>
</dbReference>
<dbReference type="AlphaFoldDB" id="A0A8J3ZEH8"/>
<comment type="caution">
    <text evidence="1">The sequence shown here is derived from an EMBL/GenBank/DDBJ whole genome shotgun (WGS) entry which is preliminary data.</text>
</comment>
<accession>A0A8J3ZEH8</accession>